<dbReference type="InterPro" id="IPR028096">
    <property type="entry name" value="EfeO_Cupredoxin"/>
</dbReference>
<dbReference type="SUPFAM" id="SSF49503">
    <property type="entry name" value="Cupredoxins"/>
    <property type="match status" value="1"/>
</dbReference>
<evidence type="ECO:0000259" key="1">
    <source>
        <dbReference type="Pfam" id="PF13473"/>
    </source>
</evidence>
<dbReference type="Gene3D" id="2.60.40.420">
    <property type="entry name" value="Cupredoxins - blue copper proteins"/>
    <property type="match status" value="1"/>
</dbReference>
<dbReference type="InterPro" id="IPR008972">
    <property type="entry name" value="Cupredoxin"/>
</dbReference>
<dbReference type="Pfam" id="PF13473">
    <property type="entry name" value="Cupredoxin_1"/>
    <property type="match status" value="1"/>
</dbReference>
<evidence type="ECO:0000313" key="2">
    <source>
        <dbReference type="EMBL" id="QHB52126.1"/>
    </source>
</evidence>
<sequence>MLQMITFMVAILLIAFIVWWFFGKHEGSVADAQVTDNKQETTVLVDGGYSPSTLFLKKGIPAKVSFRMNDSTACLSHVVFEKLGIDKDLTKQSVTEIEIPTDKAQEFDYACGMNMFHGKIIVKN</sequence>
<proteinExistence type="predicted"/>
<name>A0A6P1E411_LENHI</name>
<dbReference type="AlphaFoldDB" id="A0A6P1E411"/>
<organism evidence="2 3">
    <name type="scientific">Lentilactobacillus hilgardii</name>
    <name type="common">Lactobacillus hilgardii</name>
    <dbReference type="NCBI Taxonomy" id="1588"/>
    <lineage>
        <taxon>Bacteria</taxon>
        <taxon>Bacillati</taxon>
        <taxon>Bacillota</taxon>
        <taxon>Bacilli</taxon>
        <taxon>Lactobacillales</taxon>
        <taxon>Lactobacillaceae</taxon>
        <taxon>Lentilactobacillus</taxon>
    </lineage>
</organism>
<accession>A0A6P1E411</accession>
<dbReference type="GeneID" id="69058297"/>
<protein>
    <submittedName>
        <fullName evidence="2">Cupredoxin domain-containing protein</fullName>
    </submittedName>
</protein>
<feature type="domain" description="EfeO-type cupredoxin-like" evidence="1">
    <location>
        <begin position="14"/>
        <end position="122"/>
    </location>
</feature>
<evidence type="ECO:0000313" key="3">
    <source>
        <dbReference type="Proteomes" id="UP000465035"/>
    </source>
</evidence>
<dbReference type="EMBL" id="CP047121">
    <property type="protein sequence ID" value="QHB52126.1"/>
    <property type="molecule type" value="Genomic_DNA"/>
</dbReference>
<gene>
    <name evidence="2" type="ORF">GQR93_07975</name>
</gene>
<dbReference type="SMR" id="A0A6P1E411"/>
<dbReference type="Proteomes" id="UP000465035">
    <property type="component" value="Chromosome"/>
</dbReference>
<dbReference type="RefSeq" id="WP_003554129.1">
    <property type="nucleotide sequence ID" value="NZ_CABKOL010000102.1"/>
</dbReference>
<reference evidence="2 3" key="1">
    <citation type="submission" date="2019-12" db="EMBL/GenBank/DDBJ databases">
        <title>Lactobacillus hilgardii FLUB.</title>
        <authorList>
            <person name="Gustaw K."/>
        </authorList>
    </citation>
    <scope>NUCLEOTIDE SEQUENCE [LARGE SCALE GENOMIC DNA]</scope>
    <source>
        <strain evidence="2 3">FLUB</strain>
    </source>
</reference>